<feature type="domain" description="ABC transporter" evidence="8">
    <location>
        <begin position="261"/>
        <end position="472"/>
    </location>
</feature>
<evidence type="ECO:0000256" key="7">
    <source>
        <dbReference type="ARBA" id="ARBA00023136"/>
    </source>
</evidence>
<dbReference type="InterPro" id="IPR003593">
    <property type="entry name" value="AAA+_ATPase"/>
</dbReference>
<keyword evidence="10" id="KW-1185">Reference proteome</keyword>
<feature type="domain" description="ABC transporter" evidence="8">
    <location>
        <begin position="15"/>
        <end position="256"/>
    </location>
</feature>
<evidence type="ECO:0000313" key="10">
    <source>
        <dbReference type="Proteomes" id="UP001595932"/>
    </source>
</evidence>
<dbReference type="InterPro" id="IPR003439">
    <property type="entry name" value="ABC_transporter-like_ATP-bd"/>
</dbReference>
<keyword evidence="5 9" id="KW-0067">ATP-binding</keyword>
<evidence type="ECO:0000256" key="3">
    <source>
        <dbReference type="ARBA" id="ARBA00022475"/>
    </source>
</evidence>
<keyword evidence="6" id="KW-1278">Translocase</keyword>
<dbReference type="InterPro" id="IPR050095">
    <property type="entry name" value="ECF_ABC_transporter_ATP-bd"/>
</dbReference>
<organism evidence="9 10">
    <name type="scientific">Planococcus dechangensis</name>
    <dbReference type="NCBI Taxonomy" id="1176255"/>
    <lineage>
        <taxon>Bacteria</taxon>
        <taxon>Bacillati</taxon>
        <taxon>Bacillota</taxon>
        <taxon>Bacilli</taxon>
        <taxon>Bacillales</taxon>
        <taxon>Caryophanaceae</taxon>
        <taxon>Planococcus</taxon>
    </lineage>
</organism>
<keyword evidence="3" id="KW-1003">Cell membrane</keyword>
<dbReference type="PANTHER" id="PTHR43553:SF19">
    <property type="entry name" value="HMP_THIAMINE IMPORT ATP-BINDING PROTEIN YKOD-RELATED"/>
    <property type="match status" value="1"/>
</dbReference>
<dbReference type="PROSITE" id="PS50893">
    <property type="entry name" value="ABC_TRANSPORTER_2"/>
    <property type="match status" value="2"/>
</dbReference>
<evidence type="ECO:0000259" key="8">
    <source>
        <dbReference type="PROSITE" id="PS50893"/>
    </source>
</evidence>
<dbReference type="CDD" id="cd03225">
    <property type="entry name" value="ABC_cobalt_CbiO_domain1"/>
    <property type="match status" value="2"/>
</dbReference>
<dbReference type="InterPro" id="IPR015856">
    <property type="entry name" value="ABC_transpr_CbiO/EcfA_su"/>
</dbReference>
<dbReference type="Pfam" id="PF00005">
    <property type="entry name" value="ABC_tran"/>
    <property type="match status" value="2"/>
</dbReference>
<evidence type="ECO:0000256" key="4">
    <source>
        <dbReference type="ARBA" id="ARBA00022741"/>
    </source>
</evidence>
<evidence type="ECO:0000256" key="2">
    <source>
        <dbReference type="ARBA" id="ARBA00022448"/>
    </source>
</evidence>
<evidence type="ECO:0000256" key="6">
    <source>
        <dbReference type="ARBA" id="ARBA00022967"/>
    </source>
</evidence>
<proteinExistence type="inferred from homology"/>
<accession>A0ABV9MA08</accession>
<dbReference type="SMART" id="SM00382">
    <property type="entry name" value="AAA"/>
    <property type="match status" value="2"/>
</dbReference>
<evidence type="ECO:0000256" key="1">
    <source>
        <dbReference type="ARBA" id="ARBA00005417"/>
    </source>
</evidence>
<dbReference type="PANTHER" id="PTHR43553">
    <property type="entry name" value="HEAVY METAL TRANSPORTER"/>
    <property type="match status" value="1"/>
</dbReference>
<dbReference type="Gene3D" id="3.40.50.300">
    <property type="entry name" value="P-loop containing nucleotide triphosphate hydrolases"/>
    <property type="match status" value="2"/>
</dbReference>
<dbReference type="EMBL" id="JBHSGL010000005">
    <property type="protein sequence ID" value="MFC4712174.1"/>
    <property type="molecule type" value="Genomic_DNA"/>
</dbReference>
<evidence type="ECO:0000256" key="5">
    <source>
        <dbReference type="ARBA" id="ARBA00022840"/>
    </source>
</evidence>
<protein>
    <submittedName>
        <fullName evidence="9">ABC transporter ATP-binding protein</fullName>
    </submittedName>
</protein>
<name>A0ABV9MA08_9BACL</name>
<dbReference type="InterPro" id="IPR027417">
    <property type="entry name" value="P-loop_NTPase"/>
</dbReference>
<dbReference type="SUPFAM" id="SSF52540">
    <property type="entry name" value="P-loop containing nucleoside triphosphate hydrolases"/>
    <property type="match status" value="2"/>
</dbReference>
<dbReference type="GO" id="GO:0005524">
    <property type="term" value="F:ATP binding"/>
    <property type="evidence" value="ECO:0007669"/>
    <property type="project" value="UniProtKB-KW"/>
</dbReference>
<comment type="caution">
    <text evidence="9">The sequence shown here is derived from an EMBL/GenBank/DDBJ whole genome shotgun (WGS) entry which is preliminary data.</text>
</comment>
<dbReference type="RefSeq" id="WP_377277184.1">
    <property type="nucleotide sequence ID" value="NZ_JBHSGL010000005.1"/>
</dbReference>
<gene>
    <name evidence="9" type="ORF">ACFO5U_04880</name>
</gene>
<sequence>MPGRKRAMPVRSQAFALEDYSFCYPDTQQATLNHLTLSIEQGQRVVITGPSGCGKSSLLYLLNRLYPANCDGIVSGSLDIYGKQSDRYEAGEINKTIATVFQDPDAQFCMPTVEEELAFTLENLHTPREDMQYRIDAILSKTGLVEYRKRIIQTLSGGWKQRVATACALIMEPKCLLLDEPLTHLDPVTAMEFVSWLDALQAEHQLTVVAIEHKLELWGAFFDREIALTKDGTIGKDAAFDAKSPTFFTRRKRSIRQDTLLAAEQLTVSKNGIRLISDISLALISGQVTVVAGPNGSGKSTLLKALCGIYKPFTGSLRGKPAGYVPQSPEQLFLTTTVEDELAFSGKSSPAEIKRLLDGLFLQQIAYAHPFSISHGQKRRVATGAMVADKRKVLLLDEPTAGQDEQSLKELYELIDAHAQEGCAIVIVTHDMNFASSVADSILLMKAGSLTGIFDPALLWGNDELLQEHRLLAPKGTKAYAPAFA</sequence>
<evidence type="ECO:0000313" key="9">
    <source>
        <dbReference type="EMBL" id="MFC4712174.1"/>
    </source>
</evidence>
<keyword evidence="4" id="KW-0547">Nucleotide-binding</keyword>
<dbReference type="Proteomes" id="UP001595932">
    <property type="component" value="Unassembled WGS sequence"/>
</dbReference>
<reference evidence="10" key="1">
    <citation type="journal article" date="2019" name="Int. J. Syst. Evol. Microbiol.">
        <title>The Global Catalogue of Microorganisms (GCM) 10K type strain sequencing project: providing services to taxonomists for standard genome sequencing and annotation.</title>
        <authorList>
            <consortium name="The Broad Institute Genomics Platform"/>
            <consortium name="The Broad Institute Genome Sequencing Center for Infectious Disease"/>
            <person name="Wu L."/>
            <person name="Ma J."/>
        </authorList>
    </citation>
    <scope>NUCLEOTIDE SEQUENCE [LARGE SCALE GENOMIC DNA]</scope>
    <source>
        <strain evidence="10">CGMCC 1.12151</strain>
    </source>
</reference>
<comment type="similarity">
    <text evidence="1">Belongs to the ABC transporter superfamily.</text>
</comment>
<keyword evidence="2" id="KW-0813">Transport</keyword>
<keyword evidence="7" id="KW-0472">Membrane</keyword>